<gene>
    <name evidence="1" type="ORF">O181_023838</name>
</gene>
<dbReference type="AlphaFoldDB" id="A0A9Q3CJK6"/>
<keyword evidence="2" id="KW-1185">Reference proteome</keyword>
<accession>A0A9Q3CJK6</accession>
<name>A0A9Q3CJK6_9BASI</name>
<dbReference type="Proteomes" id="UP000765509">
    <property type="component" value="Unassembled WGS sequence"/>
</dbReference>
<evidence type="ECO:0000313" key="2">
    <source>
        <dbReference type="Proteomes" id="UP000765509"/>
    </source>
</evidence>
<dbReference type="OrthoDB" id="3929326at2759"/>
<proteinExistence type="predicted"/>
<evidence type="ECO:0000313" key="1">
    <source>
        <dbReference type="EMBL" id="MBW0484123.1"/>
    </source>
</evidence>
<comment type="caution">
    <text evidence="1">The sequence shown here is derived from an EMBL/GenBank/DDBJ whole genome shotgun (WGS) entry which is preliminary data.</text>
</comment>
<sequence>MRDSFVRPFTIIKLIGKYAVEVILIEEFSTKHPIFPVSLVKPYFQTAEDNFPCRKKTSTPSDILEIEDYPNHVKKIVKARKIGLNGKYQRQYLVRIKNQTADKDKSLEEDAIPDGNLHLRRLRACRRAEQSNQ</sequence>
<organism evidence="1 2">
    <name type="scientific">Austropuccinia psidii MF-1</name>
    <dbReference type="NCBI Taxonomy" id="1389203"/>
    <lineage>
        <taxon>Eukaryota</taxon>
        <taxon>Fungi</taxon>
        <taxon>Dikarya</taxon>
        <taxon>Basidiomycota</taxon>
        <taxon>Pucciniomycotina</taxon>
        <taxon>Pucciniomycetes</taxon>
        <taxon>Pucciniales</taxon>
        <taxon>Sphaerophragmiaceae</taxon>
        <taxon>Austropuccinia</taxon>
    </lineage>
</organism>
<reference evidence="1" key="1">
    <citation type="submission" date="2021-03" db="EMBL/GenBank/DDBJ databases">
        <title>Draft genome sequence of rust myrtle Austropuccinia psidii MF-1, a brazilian biotype.</title>
        <authorList>
            <person name="Quecine M.C."/>
            <person name="Pachon D.M.R."/>
            <person name="Bonatelli M.L."/>
            <person name="Correr F.H."/>
            <person name="Franceschini L.M."/>
            <person name="Leite T.F."/>
            <person name="Margarido G.R.A."/>
            <person name="Almeida C.A."/>
            <person name="Ferrarezi J.A."/>
            <person name="Labate C.A."/>
        </authorList>
    </citation>
    <scope>NUCLEOTIDE SEQUENCE</scope>
    <source>
        <strain evidence="1">MF-1</strain>
    </source>
</reference>
<protein>
    <submittedName>
        <fullName evidence="1">Uncharacterized protein</fullName>
    </submittedName>
</protein>
<dbReference type="EMBL" id="AVOT02007536">
    <property type="protein sequence ID" value="MBW0484123.1"/>
    <property type="molecule type" value="Genomic_DNA"/>
</dbReference>